<dbReference type="InParanoid" id="A0A1X7V762"/>
<sequence>MSSLRSIHPMSNRPNSVPNFQILLRIVINGILLERKLFSICECQKLILPQIAWFSHIGSHLNKDNSTAAVSLTVIM</sequence>
<name>A0A1X7V762_AMPQE</name>
<accession>A0A1X7V762</accession>
<proteinExistence type="predicted"/>
<organism evidence="1">
    <name type="scientific">Amphimedon queenslandica</name>
    <name type="common">Sponge</name>
    <dbReference type="NCBI Taxonomy" id="400682"/>
    <lineage>
        <taxon>Eukaryota</taxon>
        <taxon>Metazoa</taxon>
        <taxon>Porifera</taxon>
        <taxon>Demospongiae</taxon>
        <taxon>Heteroscleromorpha</taxon>
        <taxon>Haplosclerida</taxon>
        <taxon>Niphatidae</taxon>
        <taxon>Amphimedon</taxon>
    </lineage>
</organism>
<dbReference type="EnsemblMetazoa" id="Aqu2.1.35836_001">
    <property type="protein sequence ID" value="Aqu2.1.35836_001"/>
    <property type="gene ID" value="Aqu2.1.35836"/>
</dbReference>
<protein>
    <submittedName>
        <fullName evidence="1">Uncharacterized protein</fullName>
    </submittedName>
</protein>
<evidence type="ECO:0000313" key="1">
    <source>
        <dbReference type="EnsemblMetazoa" id="Aqu2.1.35836_001"/>
    </source>
</evidence>
<dbReference type="AlphaFoldDB" id="A0A1X7V762"/>
<reference evidence="1" key="1">
    <citation type="submission" date="2017-05" db="UniProtKB">
        <authorList>
            <consortium name="EnsemblMetazoa"/>
        </authorList>
    </citation>
    <scope>IDENTIFICATION</scope>
</reference>